<accession>A0AAN7YKP5</accession>
<dbReference type="InterPro" id="IPR015943">
    <property type="entry name" value="WD40/YVTN_repeat-like_dom_sf"/>
</dbReference>
<evidence type="ECO:0000256" key="1">
    <source>
        <dbReference type="SAM" id="MobiDB-lite"/>
    </source>
</evidence>
<evidence type="ECO:0000313" key="3">
    <source>
        <dbReference type="Proteomes" id="UP001310890"/>
    </source>
</evidence>
<evidence type="ECO:0000313" key="2">
    <source>
        <dbReference type="EMBL" id="KAK5113494.1"/>
    </source>
</evidence>
<dbReference type="EMBL" id="JAVRRL010000023">
    <property type="protein sequence ID" value="KAK5113494.1"/>
    <property type="molecule type" value="Genomic_DNA"/>
</dbReference>
<dbReference type="AlphaFoldDB" id="A0AAN7YKP5"/>
<comment type="caution">
    <text evidence="2">The sequence shown here is derived from an EMBL/GenBank/DDBJ whole genome shotgun (WGS) entry which is preliminary data.</text>
</comment>
<dbReference type="Gene3D" id="2.130.10.10">
    <property type="entry name" value="YVTN repeat-like/Quinoprotein amine dehydrogenase"/>
    <property type="match status" value="1"/>
</dbReference>
<gene>
    <name evidence="2" type="ORF">LTR62_003363</name>
</gene>
<protein>
    <recommendedName>
        <fullName evidence="4">Nucleoporin NUP37</fullName>
    </recommendedName>
</protein>
<feature type="region of interest" description="Disordered" evidence="1">
    <location>
        <begin position="283"/>
        <end position="302"/>
    </location>
</feature>
<dbReference type="InterPro" id="IPR036322">
    <property type="entry name" value="WD40_repeat_dom_sf"/>
</dbReference>
<feature type="region of interest" description="Disordered" evidence="1">
    <location>
        <begin position="81"/>
        <end position="102"/>
    </location>
</feature>
<reference evidence="2" key="1">
    <citation type="submission" date="2023-08" db="EMBL/GenBank/DDBJ databases">
        <title>Black Yeasts Isolated from many extreme environments.</title>
        <authorList>
            <person name="Coleine C."/>
            <person name="Stajich J.E."/>
            <person name="Selbmann L."/>
        </authorList>
    </citation>
    <scope>NUCLEOTIDE SEQUENCE</scope>
    <source>
        <strain evidence="2">CCFEE 5401</strain>
    </source>
</reference>
<organism evidence="2 3">
    <name type="scientific">Meristemomyces frigidus</name>
    <dbReference type="NCBI Taxonomy" id="1508187"/>
    <lineage>
        <taxon>Eukaryota</taxon>
        <taxon>Fungi</taxon>
        <taxon>Dikarya</taxon>
        <taxon>Ascomycota</taxon>
        <taxon>Pezizomycotina</taxon>
        <taxon>Dothideomycetes</taxon>
        <taxon>Dothideomycetidae</taxon>
        <taxon>Mycosphaerellales</taxon>
        <taxon>Teratosphaeriaceae</taxon>
        <taxon>Meristemomyces</taxon>
    </lineage>
</organism>
<sequence>MEPRISRGDKKLHLSYELDHRIHSAQLYPIATPNDSTLIVCAYHHGIRLIWRGGRRRRHGAKSASRLASGSRTVQDAIMLSDDEELQPEPEQGDFDEEEDDDPDCLCPSIIQHVDIDLGSEVSLLAVPLLPTALIKPNDALRKHGAVAVACDDGSQSVLNFDLLPPHEDGKAAYVEDVTNRQIQFPSNGEACTALSAKIVLADSTYDDFESPTTSFLLVSTGSNTLNMYRFSVFENLTNLQQDAELHTTNLPQGAKCVIFLPSASSTQLLLSENSGAVRIYDPVAPNESVGQNDEDQTESEKPGRWIISFTTSHASHHDSLPRRKQVLAAHWIRSGRAVLAILDDGEWGIWAVDGSVSTGKSPNDFIVRGYLGTAPSAESSLNGKQVKNASKLAPMTPNTRKIKAENFFGGAPKSTSTAGAPQAGISVSTSSVRAGQTDESVVLWYNDDIYSITSLQQFWQRSTGMGSKNSFGSLYAPGLTLITDINLCNERITSISQLSPNAANSGVGHMNTQRDLLVATEHRLIILQSQKPANAVPIRQLFQQPADPAPVERDQRMLISRQLDVGGLDRVLDSMADGNARPRRVGFAR</sequence>
<proteinExistence type="predicted"/>
<name>A0AAN7YKP5_9PEZI</name>
<evidence type="ECO:0008006" key="4">
    <source>
        <dbReference type="Google" id="ProtNLM"/>
    </source>
</evidence>
<dbReference type="SUPFAM" id="SSF50978">
    <property type="entry name" value="WD40 repeat-like"/>
    <property type="match status" value="1"/>
</dbReference>
<dbReference type="Proteomes" id="UP001310890">
    <property type="component" value="Unassembled WGS sequence"/>
</dbReference>